<dbReference type="InterPro" id="IPR045394">
    <property type="entry name" value="Abhydrolase_dom"/>
</dbReference>
<feature type="chain" id="PRO_5046657875" evidence="2">
    <location>
        <begin position="35"/>
        <end position="521"/>
    </location>
</feature>
<dbReference type="InterPro" id="IPR006311">
    <property type="entry name" value="TAT_signal"/>
</dbReference>
<organism evidence="4 5">
    <name type="scientific">Rugosimonospora acidiphila</name>
    <dbReference type="NCBI Taxonomy" id="556531"/>
    <lineage>
        <taxon>Bacteria</taxon>
        <taxon>Bacillati</taxon>
        <taxon>Actinomycetota</taxon>
        <taxon>Actinomycetes</taxon>
        <taxon>Micromonosporales</taxon>
        <taxon>Micromonosporaceae</taxon>
        <taxon>Rugosimonospora</taxon>
    </lineage>
</organism>
<keyword evidence="2" id="KW-0732">Signal</keyword>
<evidence type="ECO:0000313" key="4">
    <source>
        <dbReference type="EMBL" id="GAA5198498.1"/>
    </source>
</evidence>
<comment type="caution">
    <text evidence="4">The sequence shown here is derived from an EMBL/GenBank/DDBJ whole genome shotgun (WGS) entry which is preliminary data.</text>
</comment>
<dbReference type="GO" id="GO:0016787">
    <property type="term" value="F:hydrolase activity"/>
    <property type="evidence" value="ECO:0007669"/>
    <property type="project" value="UniProtKB-KW"/>
</dbReference>
<dbReference type="RefSeq" id="WP_345637452.1">
    <property type="nucleotide sequence ID" value="NZ_BAABJQ010000033.1"/>
</dbReference>
<reference evidence="5" key="1">
    <citation type="journal article" date="2019" name="Int. J. Syst. Evol. Microbiol.">
        <title>The Global Catalogue of Microorganisms (GCM) 10K type strain sequencing project: providing services to taxonomists for standard genome sequencing and annotation.</title>
        <authorList>
            <consortium name="The Broad Institute Genomics Platform"/>
            <consortium name="The Broad Institute Genome Sequencing Center for Infectious Disease"/>
            <person name="Wu L."/>
            <person name="Ma J."/>
        </authorList>
    </citation>
    <scope>NUCLEOTIDE SEQUENCE [LARGE SCALE GENOMIC DNA]</scope>
    <source>
        <strain evidence="5">JCM 18304</strain>
    </source>
</reference>
<evidence type="ECO:0000259" key="3">
    <source>
        <dbReference type="Pfam" id="PF20091"/>
    </source>
</evidence>
<accession>A0ABP9SNT9</accession>
<evidence type="ECO:0000256" key="2">
    <source>
        <dbReference type="SAM" id="SignalP"/>
    </source>
</evidence>
<keyword evidence="5" id="KW-1185">Reference proteome</keyword>
<feature type="compositionally biased region" description="Low complexity" evidence="1">
    <location>
        <begin position="53"/>
        <end position="62"/>
    </location>
</feature>
<dbReference type="Pfam" id="PF20091">
    <property type="entry name" value="Abhydrolase_10"/>
    <property type="match status" value="1"/>
</dbReference>
<evidence type="ECO:0000256" key="1">
    <source>
        <dbReference type="SAM" id="MobiDB-lite"/>
    </source>
</evidence>
<proteinExistence type="predicted"/>
<dbReference type="EMBL" id="BAABJQ010000033">
    <property type="protein sequence ID" value="GAA5198498.1"/>
    <property type="molecule type" value="Genomic_DNA"/>
</dbReference>
<feature type="region of interest" description="Disordered" evidence="1">
    <location>
        <begin position="30"/>
        <end position="77"/>
    </location>
</feature>
<keyword evidence="4" id="KW-0378">Hydrolase</keyword>
<sequence length="521" mass="55820">MFIRATSRRAALLVPAVVALVAALAVPTARSASADPAHRSPSGPSSPTPDGPPRTTDPGAGPSSITGPIPSKAKPGDPSHNYVFYATPYNLKQAGYEEQEFFITGTATRYPSNPTVDQQRRNATSIGTTPYTTRIVVRRPVDPRKSAGIAVVDWQNVTAGHDIDTEWGTSGDYFVKHGWTWIGASVQAVGVNGAPSGPTSGQGLKEWSPQRYGSLDVTDGGTVLDDSQSFDIYTQIAELAKGTNHHDPLSDLRLKKVYAGGASQSGHFLGVYYNTIQSLYNVYDGFLFALSDSSLPPRSGVNAKAIRVFTENDIYRGEGVASQTVPDSSTLRTWEIAGASHVPAYAVTTDPADFRATLGGIQTREFGDAAPFDCVNPGPSQVTSWTVFHAAYAALDQWVRQGVAPRTAPPLAIIDPGPPANLARDVDGIAQGGIRLPDVAVPVGRNDGINAPANLDNPLSSFCVLYGTHQDFTSAQLGQLYYNDRDYQQQVADDVRLLEDQHYVLSEDGHVFTDQARHTHV</sequence>
<name>A0ABP9SNT9_9ACTN</name>
<gene>
    <name evidence="4" type="ORF">GCM10023322_72060</name>
</gene>
<feature type="domain" description="Alpha/beta hydrolase" evidence="3">
    <location>
        <begin position="66"/>
        <end position="510"/>
    </location>
</feature>
<feature type="signal peptide" evidence="2">
    <location>
        <begin position="1"/>
        <end position="34"/>
    </location>
</feature>
<protein>
    <submittedName>
        <fullName evidence="4">Alpha/beta hydrolase domain-containing protein</fullName>
    </submittedName>
</protein>
<dbReference type="Proteomes" id="UP001501570">
    <property type="component" value="Unassembled WGS sequence"/>
</dbReference>
<dbReference type="PROSITE" id="PS51318">
    <property type="entry name" value="TAT"/>
    <property type="match status" value="1"/>
</dbReference>
<evidence type="ECO:0000313" key="5">
    <source>
        <dbReference type="Proteomes" id="UP001501570"/>
    </source>
</evidence>